<dbReference type="Proteomes" id="UP000285610">
    <property type="component" value="Unassembled WGS sequence"/>
</dbReference>
<keyword evidence="2" id="KW-0808">Transferase</keyword>
<dbReference type="GO" id="GO:0016747">
    <property type="term" value="F:acyltransferase activity, transferring groups other than amino-acyl groups"/>
    <property type="evidence" value="ECO:0007669"/>
    <property type="project" value="InterPro"/>
</dbReference>
<dbReference type="InterPro" id="IPR000182">
    <property type="entry name" value="GNAT_dom"/>
</dbReference>
<reference evidence="2 3" key="1">
    <citation type="submission" date="2018-08" db="EMBL/GenBank/DDBJ databases">
        <title>A genome reference for cultivated species of the human gut microbiota.</title>
        <authorList>
            <person name="Zou Y."/>
            <person name="Xue W."/>
            <person name="Luo G."/>
        </authorList>
    </citation>
    <scope>NUCLEOTIDE SEQUENCE [LARGE SCALE GENOMIC DNA]</scope>
    <source>
        <strain evidence="2 3">AF33-12</strain>
    </source>
</reference>
<evidence type="ECO:0000313" key="3">
    <source>
        <dbReference type="Proteomes" id="UP000285610"/>
    </source>
</evidence>
<evidence type="ECO:0000313" key="2">
    <source>
        <dbReference type="EMBL" id="RHM80509.1"/>
    </source>
</evidence>
<protein>
    <submittedName>
        <fullName evidence="2">GNAT family N-acetyltransferase</fullName>
    </submittedName>
</protein>
<accession>A0A415SD90</accession>
<comment type="caution">
    <text evidence="2">The sequence shown here is derived from an EMBL/GenBank/DDBJ whole genome shotgun (WGS) entry which is preliminary data.</text>
</comment>
<name>A0A415SD90_MEDGN</name>
<dbReference type="EMBL" id="QRQE01000005">
    <property type="protein sequence ID" value="RHM80509.1"/>
    <property type="molecule type" value="Genomic_DNA"/>
</dbReference>
<gene>
    <name evidence="2" type="ORF">DWZ50_03350</name>
</gene>
<evidence type="ECO:0000259" key="1">
    <source>
        <dbReference type="PROSITE" id="PS51186"/>
    </source>
</evidence>
<dbReference type="AlphaFoldDB" id="A0A415SD90"/>
<organism evidence="2 3">
    <name type="scientific">Mediterraneibacter gnavus</name>
    <name type="common">Ruminococcus gnavus</name>
    <dbReference type="NCBI Taxonomy" id="33038"/>
    <lineage>
        <taxon>Bacteria</taxon>
        <taxon>Bacillati</taxon>
        <taxon>Bacillota</taxon>
        <taxon>Clostridia</taxon>
        <taxon>Lachnospirales</taxon>
        <taxon>Lachnospiraceae</taxon>
        <taxon>Mediterraneibacter</taxon>
    </lineage>
</organism>
<dbReference type="SUPFAM" id="SSF55729">
    <property type="entry name" value="Acyl-CoA N-acyltransferases (Nat)"/>
    <property type="match status" value="1"/>
</dbReference>
<dbReference type="Pfam" id="PF13508">
    <property type="entry name" value="Acetyltransf_7"/>
    <property type="match status" value="1"/>
</dbReference>
<dbReference type="InterPro" id="IPR016181">
    <property type="entry name" value="Acyl_CoA_acyltransferase"/>
</dbReference>
<dbReference type="CDD" id="cd04301">
    <property type="entry name" value="NAT_SF"/>
    <property type="match status" value="1"/>
</dbReference>
<dbReference type="Gene3D" id="3.40.630.30">
    <property type="match status" value="1"/>
</dbReference>
<sequence>MSHETRESYGKYIYVFDDGVIRGFIEMNGTQLSKIYVDSFFQSQGVGDALIRYATEEFGADNLWALEKNKRAISFYQNHGFQVTGRKRLEENTTEYLVKLER</sequence>
<dbReference type="PROSITE" id="PS51186">
    <property type="entry name" value="GNAT"/>
    <property type="match status" value="1"/>
</dbReference>
<feature type="domain" description="N-acetyltransferase" evidence="1">
    <location>
        <begin position="1"/>
        <end position="101"/>
    </location>
</feature>
<proteinExistence type="predicted"/>